<dbReference type="GO" id="GO:0008270">
    <property type="term" value="F:zinc ion binding"/>
    <property type="evidence" value="ECO:0007669"/>
    <property type="project" value="UniProtKB-KW"/>
</dbReference>
<dbReference type="AlphaFoldDB" id="A0A0A9XY45"/>
<dbReference type="EMBL" id="GBHO01019293">
    <property type="protein sequence ID" value="JAG24311.1"/>
    <property type="molecule type" value="Transcribed_RNA"/>
</dbReference>
<keyword evidence="1" id="KW-0862">Zinc</keyword>
<keyword evidence="1" id="KW-0479">Metal-binding</keyword>
<dbReference type="SMART" id="SM00343">
    <property type="entry name" value="ZnF_C2HC"/>
    <property type="match status" value="1"/>
</dbReference>
<evidence type="ECO:0000259" key="2">
    <source>
        <dbReference type="PROSITE" id="PS50158"/>
    </source>
</evidence>
<reference evidence="3" key="1">
    <citation type="journal article" date="2014" name="PLoS ONE">
        <title>Transcriptome-Based Identification of ABC Transporters in the Western Tarnished Plant Bug Lygus hesperus.</title>
        <authorList>
            <person name="Hull J.J."/>
            <person name="Chaney K."/>
            <person name="Geib S.M."/>
            <person name="Fabrick J.A."/>
            <person name="Brent C.S."/>
            <person name="Walsh D."/>
            <person name="Lavine L.C."/>
        </authorList>
    </citation>
    <scope>NUCLEOTIDE SEQUENCE</scope>
</reference>
<sequence length="139" mass="15715">MEYETQVGSATEFMVHFTNKVAEAGRHGVKAADETLRHYFLICTCKFMRPALEAKGADAVAQMNLADLKSELLKAEAQFHELNPDIIKTKALFGRRGHSHPRSKEMEAEHSQTMLKHDRCYKCGATGHTKNQCRSTQTY</sequence>
<accession>A0A0A9XY45</accession>
<feature type="domain" description="CCHC-type" evidence="2">
    <location>
        <begin position="119"/>
        <end position="135"/>
    </location>
</feature>
<dbReference type="SUPFAM" id="SSF57756">
    <property type="entry name" value="Retrovirus zinc finger-like domains"/>
    <property type="match status" value="1"/>
</dbReference>
<dbReference type="InterPro" id="IPR036875">
    <property type="entry name" value="Znf_CCHC_sf"/>
</dbReference>
<reference evidence="3" key="2">
    <citation type="submission" date="2014-07" db="EMBL/GenBank/DDBJ databases">
        <authorList>
            <person name="Hull J."/>
        </authorList>
    </citation>
    <scope>NUCLEOTIDE SEQUENCE</scope>
</reference>
<organism evidence="3">
    <name type="scientific">Lygus hesperus</name>
    <name type="common">Western plant bug</name>
    <dbReference type="NCBI Taxonomy" id="30085"/>
    <lineage>
        <taxon>Eukaryota</taxon>
        <taxon>Metazoa</taxon>
        <taxon>Ecdysozoa</taxon>
        <taxon>Arthropoda</taxon>
        <taxon>Hexapoda</taxon>
        <taxon>Insecta</taxon>
        <taxon>Pterygota</taxon>
        <taxon>Neoptera</taxon>
        <taxon>Paraneoptera</taxon>
        <taxon>Hemiptera</taxon>
        <taxon>Heteroptera</taxon>
        <taxon>Panheteroptera</taxon>
        <taxon>Cimicomorpha</taxon>
        <taxon>Miridae</taxon>
        <taxon>Mirini</taxon>
        <taxon>Lygus</taxon>
    </lineage>
</organism>
<evidence type="ECO:0000256" key="1">
    <source>
        <dbReference type="PROSITE-ProRule" id="PRU00047"/>
    </source>
</evidence>
<feature type="non-terminal residue" evidence="3">
    <location>
        <position position="139"/>
    </location>
</feature>
<name>A0A0A9XY45_LYGHE</name>
<protein>
    <submittedName>
        <fullName evidence="3">Gag-Pol polyprotein</fullName>
    </submittedName>
</protein>
<gene>
    <name evidence="3" type="primary">gag-pol_50</name>
    <name evidence="3" type="ORF">CM83_8839</name>
</gene>
<dbReference type="Pfam" id="PF00098">
    <property type="entry name" value="zf-CCHC"/>
    <property type="match status" value="1"/>
</dbReference>
<keyword evidence="1" id="KW-0863">Zinc-finger</keyword>
<dbReference type="GO" id="GO:0003676">
    <property type="term" value="F:nucleic acid binding"/>
    <property type="evidence" value="ECO:0007669"/>
    <property type="project" value="InterPro"/>
</dbReference>
<evidence type="ECO:0000313" key="3">
    <source>
        <dbReference type="EMBL" id="JAG24311.1"/>
    </source>
</evidence>
<proteinExistence type="predicted"/>
<dbReference type="PROSITE" id="PS50158">
    <property type="entry name" value="ZF_CCHC"/>
    <property type="match status" value="1"/>
</dbReference>
<dbReference type="InterPro" id="IPR001878">
    <property type="entry name" value="Znf_CCHC"/>
</dbReference>